<proteinExistence type="predicted"/>
<dbReference type="AlphaFoldDB" id="A0A1V9ZZN2"/>
<dbReference type="EMBL" id="JNBS01000874">
    <property type="protein sequence ID" value="OQS03492.1"/>
    <property type="molecule type" value="Genomic_DNA"/>
</dbReference>
<keyword evidence="1" id="KW-0812">Transmembrane</keyword>
<keyword evidence="3" id="KW-1185">Reference proteome</keyword>
<keyword evidence="1" id="KW-0472">Membrane</keyword>
<organism evidence="2 3">
    <name type="scientific">Thraustotheca clavata</name>
    <dbReference type="NCBI Taxonomy" id="74557"/>
    <lineage>
        <taxon>Eukaryota</taxon>
        <taxon>Sar</taxon>
        <taxon>Stramenopiles</taxon>
        <taxon>Oomycota</taxon>
        <taxon>Saprolegniomycetes</taxon>
        <taxon>Saprolegniales</taxon>
        <taxon>Achlyaceae</taxon>
        <taxon>Thraustotheca</taxon>
    </lineage>
</organism>
<dbReference type="OrthoDB" id="79718at2759"/>
<protein>
    <submittedName>
        <fullName evidence="2">Uncharacterized protein</fullName>
    </submittedName>
</protein>
<accession>A0A1V9ZZN2</accession>
<name>A0A1V9ZZN2_9STRA</name>
<reference evidence="2 3" key="1">
    <citation type="journal article" date="2014" name="Genome Biol. Evol.">
        <title>The secreted proteins of Achlya hypogyna and Thraustotheca clavata identify the ancestral oomycete secretome and reveal gene acquisitions by horizontal gene transfer.</title>
        <authorList>
            <person name="Misner I."/>
            <person name="Blouin N."/>
            <person name="Leonard G."/>
            <person name="Richards T.A."/>
            <person name="Lane C.E."/>
        </authorList>
    </citation>
    <scope>NUCLEOTIDE SEQUENCE [LARGE SCALE GENOMIC DNA]</scope>
    <source>
        <strain evidence="2 3">ATCC 34112</strain>
    </source>
</reference>
<evidence type="ECO:0000256" key="1">
    <source>
        <dbReference type="SAM" id="Phobius"/>
    </source>
</evidence>
<keyword evidence="1" id="KW-1133">Transmembrane helix</keyword>
<evidence type="ECO:0000313" key="2">
    <source>
        <dbReference type="EMBL" id="OQS03492.1"/>
    </source>
</evidence>
<dbReference type="Proteomes" id="UP000243217">
    <property type="component" value="Unassembled WGS sequence"/>
</dbReference>
<feature type="transmembrane region" description="Helical" evidence="1">
    <location>
        <begin position="168"/>
        <end position="189"/>
    </location>
</feature>
<comment type="caution">
    <text evidence="2">The sequence shown here is derived from an EMBL/GenBank/DDBJ whole genome shotgun (WGS) entry which is preliminary data.</text>
</comment>
<evidence type="ECO:0000313" key="3">
    <source>
        <dbReference type="Proteomes" id="UP000243217"/>
    </source>
</evidence>
<gene>
    <name evidence="2" type="ORF">THRCLA_04203</name>
</gene>
<sequence>MSSFVDTAKALAAKQTKKTKYSVQNAQKLVSKQLEEMQNSAKNRVFQLGQDSKLKLKDVGSSVSNASQRATAVIVNTSKNTVQNAQEKVSSISRNAIDTTSTMSRNALNATTLVSKSALNATTLASKNALYATTDRVKALPSSFTQASMNVLETVDPREKARKLRNQIIFYVFSAIFVYGFATAIPPALSKYMIEKERIAQQAKEHGAK</sequence>